<gene>
    <name evidence="2" type="ORF">V1478_018391</name>
</gene>
<name>A0ABD1ZUW8_VESSQ</name>
<dbReference type="AlphaFoldDB" id="A0ABD1ZUW8"/>
<feature type="compositionally biased region" description="Pro residues" evidence="1">
    <location>
        <begin position="43"/>
        <end position="64"/>
    </location>
</feature>
<sequence>MVVVNDDEGVSVMAPLKHRFIMFTVNVSTLSAYKRSSGKCKFPSPPPSPPPPSLPPPPPPPPPTTTTTTLSPPAPPSPLELVLPTFPPPRLTSSRPMNSTRVSDLSRGSGCALSA</sequence>
<keyword evidence="3" id="KW-1185">Reference proteome</keyword>
<evidence type="ECO:0000313" key="3">
    <source>
        <dbReference type="Proteomes" id="UP001607302"/>
    </source>
</evidence>
<organism evidence="2 3">
    <name type="scientific">Vespula squamosa</name>
    <name type="common">Southern yellow jacket</name>
    <name type="synonym">Wasp</name>
    <dbReference type="NCBI Taxonomy" id="30214"/>
    <lineage>
        <taxon>Eukaryota</taxon>
        <taxon>Metazoa</taxon>
        <taxon>Ecdysozoa</taxon>
        <taxon>Arthropoda</taxon>
        <taxon>Hexapoda</taxon>
        <taxon>Insecta</taxon>
        <taxon>Pterygota</taxon>
        <taxon>Neoptera</taxon>
        <taxon>Endopterygota</taxon>
        <taxon>Hymenoptera</taxon>
        <taxon>Apocrita</taxon>
        <taxon>Aculeata</taxon>
        <taxon>Vespoidea</taxon>
        <taxon>Vespidae</taxon>
        <taxon>Vespinae</taxon>
        <taxon>Vespula</taxon>
    </lineage>
</organism>
<protein>
    <submittedName>
        <fullName evidence="2">Uncharacterized protein</fullName>
    </submittedName>
</protein>
<evidence type="ECO:0000313" key="2">
    <source>
        <dbReference type="EMBL" id="KAL2712156.1"/>
    </source>
</evidence>
<proteinExistence type="predicted"/>
<feature type="compositionally biased region" description="Polar residues" evidence="1">
    <location>
        <begin position="91"/>
        <end position="103"/>
    </location>
</feature>
<dbReference type="EMBL" id="JAUDFV010000167">
    <property type="protein sequence ID" value="KAL2712156.1"/>
    <property type="molecule type" value="Genomic_DNA"/>
</dbReference>
<accession>A0ABD1ZUW8</accession>
<feature type="region of interest" description="Disordered" evidence="1">
    <location>
        <begin position="34"/>
        <end position="115"/>
    </location>
</feature>
<evidence type="ECO:0000256" key="1">
    <source>
        <dbReference type="SAM" id="MobiDB-lite"/>
    </source>
</evidence>
<reference evidence="2 3" key="1">
    <citation type="journal article" date="2024" name="Ann. Entomol. Soc. Am.">
        <title>Genomic analyses of the southern and eastern yellowjacket wasps (Hymenoptera: Vespidae) reveal evolutionary signatures of social life.</title>
        <authorList>
            <person name="Catto M.A."/>
            <person name="Caine P.B."/>
            <person name="Orr S.E."/>
            <person name="Hunt B.G."/>
            <person name="Goodisman M.A.D."/>
        </authorList>
    </citation>
    <scope>NUCLEOTIDE SEQUENCE [LARGE SCALE GENOMIC DNA]</scope>
    <source>
        <strain evidence="2">233</strain>
        <tissue evidence="2">Head and thorax</tissue>
    </source>
</reference>
<comment type="caution">
    <text evidence="2">The sequence shown here is derived from an EMBL/GenBank/DDBJ whole genome shotgun (WGS) entry which is preliminary data.</text>
</comment>
<dbReference type="Proteomes" id="UP001607302">
    <property type="component" value="Unassembled WGS sequence"/>
</dbReference>